<dbReference type="SUPFAM" id="SSF81296">
    <property type="entry name" value="E set domains"/>
    <property type="match status" value="1"/>
</dbReference>
<evidence type="ECO:0000313" key="12">
    <source>
        <dbReference type="EMBL" id="GHH66650.1"/>
    </source>
</evidence>
<keyword evidence="5 7" id="KW-0326">Glycosidase</keyword>
<keyword evidence="3" id="KW-0136">Cellulose degradation</keyword>
<evidence type="ECO:0000256" key="5">
    <source>
        <dbReference type="ARBA" id="ARBA00023295"/>
    </source>
</evidence>
<accession>A0A919KPA9</accession>
<name>A0A919KPA9_9MICO</name>
<dbReference type="Gene3D" id="2.60.40.10">
    <property type="entry name" value="Immunoglobulins"/>
    <property type="match status" value="2"/>
</dbReference>
<proteinExistence type="inferred from homology"/>
<dbReference type="InterPro" id="IPR013783">
    <property type="entry name" value="Ig-like_fold"/>
</dbReference>
<dbReference type="GO" id="GO:0030245">
    <property type="term" value="P:cellulose catabolic process"/>
    <property type="evidence" value="ECO:0007669"/>
    <property type="project" value="UniProtKB-KW"/>
</dbReference>
<evidence type="ECO:0000256" key="3">
    <source>
        <dbReference type="ARBA" id="ARBA00023001"/>
    </source>
</evidence>
<evidence type="ECO:0000259" key="11">
    <source>
        <dbReference type="Pfam" id="PF18448"/>
    </source>
</evidence>
<dbReference type="SUPFAM" id="SSF51445">
    <property type="entry name" value="(Trans)glycosidases"/>
    <property type="match status" value="1"/>
</dbReference>
<feature type="domain" description="Endoglucanase B carbohydrate binding" evidence="11">
    <location>
        <begin position="468"/>
        <end position="571"/>
    </location>
</feature>
<dbReference type="InterPro" id="IPR005102">
    <property type="entry name" value="Carbo-bd_X2"/>
</dbReference>
<dbReference type="Gene3D" id="3.20.20.80">
    <property type="entry name" value="Glycosidases"/>
    <property type="match status" value="1"/>
</dbReference>
<dbReference type="InterPro" id="IPR016282">
    <property type="entry name" value="Glyco_hydro_5_endoGlcnase_B"/>
</dbReference>
<feature type="domain" description="Carbohydrate binding X2" evidence="10">
    <location>
        <begin position="378"/>
        <end position="462"/>
    </location>
</feature>
<reference evidence="12" key="2">
    <citation type="submission" date="2020-09" db="EMBL/GenBank/DDBJ databases">
        <authorList>
            <person name="Sun Q."/>
            <person name="Zhou Y."/>
        </authorList>
    </citation>
    <scope>NUCLEOTIDE SEQUENCE</scope>
    <source>
        <strain evidence="12">CGMCC 4.7398</strain>
    </source>
</reference>
<evidence type="ECO:0000259" key="10">
    <source>
        <dbReference type="Pfam" id="PF03442"/>
    </source>
</evidence>
<dbReference type="Pfam" id="PF03442">
    <property type="entry name" value="CBM_X2"/>
    <property type="match status" value="1"/>
</dbReference>
<comment type="similarity">
    <text evidence="7">Belongs to the glycosyl hydrolase 5 (cellulase A) family.</text>
</comment>
<protein>
    <submittedName>
        <fullName evidence="12">Endoglucanase</fullName>
    </submittedName>
</protein>
<gene>
    <name evidence="12" type="ORF">GCM10017772_07020</name>
</gene>
<evidence type="ECO:0000256" key="4">
    <source>
        <dbReference type="ARBA" id="ARBA00023277"/>
    </source>
</evidence>
<feature type="chain" id="PRO_5037433921" evidence="8">
    <location>
        <begin position="29"/>
        <end position="577"/>
    </location>
</feature>
<dbReference type="InterPro" id="IPR040946">
    <property type="entry name" value="CBM46"/>
</dbReference>
<dbReference type="InterPro" id="IPR001547">
    <property type="entry name" value="Glyco_hydro_5"/>
</dbReference>
<keyword evidence="2 7" id="KW-0378">Hydrolase</keyword>
<dbReference type="InterPro" id="IPR050386">
    <property type="entry name" value="Glycosyl_hydrolase_5"/>
</dbReference>
<feature type="signal peptide" evidence="8">
    <location>
        <begin position="1"/>
        <end position="28"/>
    </location>
</feature>
<keyword evidence="6" id="KW-0624">Polysaccharide degradation</keyword>
<keyword evidence="4" id="KW-0119">Carbohydrate metabolism</keyword>
<dbReference type="InterPro" id="IPR014756">
    <property type="entry name" value="Ig_E-set"/>
</dbReference>
<evidence type="ECO:0000256" key="6">
    <source>
        <dbReference type="ARBA" id="ARBA00023326"/>
    </source>
</evidence>
<dbReference type="Pfam" id="PF18448">
    <property type="entry name" value="CBM46"/>
    <property type="match status" value="1"/>
</dbReference>
<dbReference type="PANTHER" id="PTHR31297">
    <property type="entry name" value="GLUCAN ENDO-1,6-BETA-GLUCOSIDASE B"/>
    <property type="match status" value="1"/>
</dbReference>
<dbReference type="PANTHER" id="PTHR31297:SF17">
    <property type="entry name" value="ENDOGLUCANASE"/>
    <property type="match status" value="1"/>
</dbReference>
<comment type="caution">
    <text evidence="12">The sequence shown here is derived from an EMBL/GenBank/DDBJ whole genome shotgun (WGS) entry which is preliminary data.</text>
</comment>
<dbReference type="EMBL" id="BNAS01000001">
    <property type="protein sequence ID" value="GHH66650.1"/>
    <property type="molecule type" value="Genomic_DNA"/>
</dbReference>
<dbReference type="Pfam" id="PF00150">
    <property type="entry name" value="Cellulase"/>
    <property type="match status" value="1"/>
</dbReference>
<evidence type="ECO:0000256" key="1">
    <source>
        <dbReference type="ARBA" id="ARBA00022729"/>
    </source>
</evidence>
<evidence type="ECO:0000256" key="8">
    <source>
        <dbReference type="SAM" id="SignalP"/>
    </source>
</evidence>
<evidence type="ECO:0000313" key="13">
    <source>
        <dbReference type="Proteomes" id="UP000627369"/>
    </source>
</evidence>
<sequence length="577" mass="63947">MKRPPWKKLAALAAGLALAASVAAPAGAQTATESAEQTPAEAIVAAMQPGWNLGNTLDAMCCSPGADETAWGNPRVDDTFFEDIKAEGFNSVRIPVSWGNHTGPAPDYTVEPATMARVQQIVDYALEADLYVMINTHHDSWQWITNLVQPEKHDAVMAQYSATWTQIADTFKDYPQELVFEPVNEVGFDETWSPGTEKDHEGMAELNSSFHEIVRNSGGNNADRLLVLPTLHTGSDPGDMNALAAEIEALDDPMLAATTHNYGFWPFSVNVAGYPSYNQEVQNFLAEDFQRQVDTFVSQGVPVIIGEYSLHDNYENRVERGEALKFFEHFGYLARTSGITTMWWDNGRHFDRYKREWRDQEQFDYISTAWSTRSGTASSDNVFVDASDKIQDKSVTLNLNGLEFKALRFGNTTLKPQREYTLDGTTLTIKAKVVERILGDREVGTSAQLKVHFSAGMPWKLNFISSEDPAVEDVSGTNESLLIPAAFNGDRLATMESVYADGSGAGHHSWTTFPEFWEDFRPDYEGGTIKLTKRYLDSLKDGEPVSLTFHFWSGQTLEYTVTRNGTAVTGTAVTGTA</sequence>
<dbReference type="GO" id="GO:0008422">
    <property type="term" value="F:beta-glucosidase activity"/>
    <property type="evidence" value="ECO:0007669"/>
    <property type="project" value="TreeGrafter"/>
</dbReference>
<evidence type="ECO:0000256" key="2">
    <source>
        <dbReference type="ARBA" id="ARBA00022801"/>
    </source>
</evidence>
<reference evidence="12" key="1">
    <citation type="journal article" date="2014" name="Int. J. Syst. Evol. Microbiol.">
        <title>Complete genome sequence of Corynebacterium casei LMG S-19264T (=DSM 44701T), isolated from a smear-ripened cheese.</title>
        <authorList>
            <consortium name="US DOE Joint Genome Institute (JGI-PGF)"/>
            <person name="Walter F."/>
            <person name="Albersmeier A."/>
            <person name="Kalinowski J."/>
            <person name="Ruckert C."/>
        </authorList>
    </citation>
    <scope>NUCLEOTIDE SEQUENCE</scope>
    <source>
        <strain evidence="12">CGMCC 4.7398</strain>
    </source>
</reference>
<keyword evidence="1 8" id="KW-0732">Signal</keyword>
<organism evidence="12 13">
    <name type="scientific">Promicromonospora soli</name>
    <dbReference type="NCBI Taxonomy" id="2035533"/>
    <lineage>
        <taxon>Bacteria</taxon>
        <taxon>Bacillati</taxon>
        <taxon>Actinomycetota</taxon>
        <taxon>Actinomycetes</taxon>
        <taxon>Micrococcales</taxon>
        <taxon>Promicromonosporaceae</taxon>
        <taxon>Promicromonospora</taxon>
    </lineage>
</organism>
<dbReference type="GO" id="GO:0009986">
    <property type="term" value="C:cell surface"/>
    <property type="evidence" value="ECO:0007669"/>
    <property type="project" value="TreeGrafter"/>
</dbReference>
<dbReference type="AlphaFoldDB" id="A0A919KPA9"/>
<evidence type="ECO:0000256" key="7">
    <source>
        <dbReference type="RuleBase" id="RU361153"/>
    </source>
</evidence>
<dbReference type="RefSeq" id="WP_229872101.1">
    <property type="nucleotide sequence ID" value="NZ_BNAS01000001.1"/>
</dbReference>
<dbReference type="GO" id="GO:0005576">
    <property type="term" value="C:extracellular region"/>
    <property type="evidence" value="ECO:0007669"/>
    <property type="project" value="TreeGrafter"/>
</dbReference>
<feature type="domain" description="Glycoside hydrolase family 5" evidence="9">
    <location>
        <begin position="68"/>
        <end position="348"/>
    </location>
</feature>
<dbReference type="PIRSF" id="PIRSF001043">
    <property type="entry name" value="Endoglucanase_B"/>
    <property type="match status" value="1"/>
</dbReference>
<keyword evidence="13" id="KW-1185">Reference proteome</keyword>
<evidence type="ECO:0000259" key="9">
    <source>
        <dbReference type="Pfam" id="PF00150"/>
    </source>
</evidence>
<dbReference type="InterPro" id="IPR017853">
    <property type="entry name" value="GH"/>
</dbReference>
<dbReference type="Proteomes" id="UP000627369">
    <property type="component" value="Unassembled WGS sequence"/>
</dbReference>